<protein>
    <submittedName>
        <fullName evidence="1">Protease</fullName>
        <ecNumber evidence="1">3.4.-.-</ecNumber>
    </submittedName>
</protein>
<reference evidence="1 2" key="1">
    <citation type="submission" date="2023-07" db="EMBL/GenBank/DDBJ databases">
        <title>Genomic Encyclopedia of Type Strains, Phase IV (KMG-IV): sequencing the most valuable type-strain genomes for metagenomic binning, comparative biology and taxonomic classification.</title>
        <authorList>
            <person name="Goeker M."/>
        </authorList>
    </citation>
    <scope>NUCLEOTIDE SEQUENCE [LARGE SCALE GENOMIC DNA]</scope>
    <source>
        <strain evidence="1 2">DSM 17740</strain>
    </source>
</reference>
<accession>A0ABU0CPA6</accession>
<dbReference type="Pfam" id="PF01136">
    <property type="entry name" value="Peptidase_U32"/>
    <property type="match status" value="1"/>
</dbReference>
<dbReference type="RefSeq" id="WP_307336275.1">
    <property type="nucleotide sequence ID" value="NZ_JAUSUQ010000003.1"/>
</dbReference>
<dbReference type="Proteomes" id="UP001232445">
    <property type="component" value="Unassembled WGS sequence"/>
</dbReference>
<organism evidence="1 2">
    <name type="scientific">Caldalkalibacillus uzonensis</name>
    <dbReference type="NCBI Taxonomy" id="353224"/>
    <lineage>
        <taxon>Bacteria</taxon>
        <taxon>Bacillati</taxon>
        <taxon>Bacillota</taxon>
        <taxon>Bacilli</taxon>
        <taxon>Bacillales</taxon>
        <taxon>Bacillaceae</taxon>
        <taxon>Caldalkalibacillus</taxon>
    </lineage>
</organism>
<comment type="caution">
    <text evidence="1">The sequence shown here is derived from an EMBL/GenBank/DDBJ whole genome shotgun (WGS) entry which is preliminary data.</text>
</comment>
<keyword evidence="2" id="KW-1185">Reference proteome</keyword>
<dbReference type="EMBL" id="JAUSUQ010000003">
    <property type="protein sequence ID" value="MDQ0338240.1"/>
    <property type="molecule type" value="Genomic_DNA"/>
</dbReference>
<evidence type="ECO:0000313" key="2">
    <source>
        <dbReference type="Proteomes" id="UP001232445"/>
    </source>
</evidence>
<proteinExistence type="predicted"/>
<dbReference type="GO" id="GO:0008233">
    <property type="term" value="F:peptidase activity"/>
    <property type="evidence" value="ECO:0007669"/>
    <property type="project" value="UniProtKB-KW"/>
</dbReference>
<dbReference type="InterPro" id="IPR051454">
    <property type="entry name" value="RNA/ubiquinone_mod_enzymes"/>
</dbReference>
<dbReference type="PANTHER" id="PTHR30217:SF7">
    <property type="entry name" value="TRNA HYDROXYLATION PROTEIN P2"/>
    <property type="match status" value="1"/>
</dbReference>
<dbReference type="GO" id="GO:0006508">
    <property type="term" value="P:proteolysis"/>
    <property type="evidence" value="ECO:0007669"/>
    <property type="project" value="UniProtKB-KW"/>
</dbReference>
<dbReference type="PANTHER" id="PTHR30217">
    <property type="entry name" value="PEPTIDASE U32 FAMILY"/>
    <property type="match status" value="1"/>
</dbReference>
<dbReference type="SUPFAM" id="SSF51395">
    <property type="entry name" value="FMN-linked oxidoreductases"/>
    <property type="match status" value="1"/>
</dbReference>
<keyword evidence="1" id="KW-0378">Hydrolase</keyword>
<dbReference type="InterPro" id="IPR001539">
    <property type="entry name" value="Peptidase_U32"/>
</dbReference>
<dbReference type="EC" id="3.4.-.-" evidence="1"/>
<evidence type="ECO:0000313" key="1">
    <source>
        <dbReference type="EMBL" id="MDQ0338240.1"/>
    </source>
</evidence>
<gene>
    <name evidence="1" type="ORF">J2S00_001024</name>
</gene>
<keyword evidence="1" id="KW-0645">Protease</keyword>
<sequence>MKKKPELLVTAKSVAEVEWLVDAGADAVYIGHQYYGLRVAGDFELPQIEQAVQVAHDRQAKVYVAVNALFHNDRLKTLPDYLKSLEEAGVDGIVFGDPAVLMTVWEIGSTMPLHWNTETTSTNYETVHYWAKKGASRAIVARELSLENVLEIKKQVDIEIQAQIHGMTCIFHSARRLVRNYLNHIGEERVSTMPEANLYLKEKKEEETHYPVFEDINGTHIMSNEDICMLEHLPAFIDGRIDSLKIEGMYKTTEYLEQVTRIYRQAIDVYLQDADAFQAKLGGWLEEIKQIQPPERRLGTGFYFKEQIY</sequence>
<name>A0ABU0CPA6_9BACI</name>